<organism evidence="3 4">
    <name type="scientific">Mycobacterium branderi</name>
    <dbReference type="NCBI Taxonomy" id="43348"/>
    <lineage>
        <taxon>Bacteria</taxon>
        <taxon>Bacillati</taxon>
        <taxon>Actinomycetota</taxon>
        <taxon>Actinomycetes</taxon>
        <taxon>Mycobacteriales</taxon>
        <taxon>Mycobacteriaceae</taxon>
        <taxon>Mycobacterium</taxon>
    </lineage>
</organism>
<feature type="domain" description="DUF222" evidence="2">
    <location>
        <begin position="50"/>
        <end position="373"/>
    </location>
</feature>
<accession>A0ABM7KNL7</accession>
<dbReference type="InterPro" id="IPR003870">
    <property type="entry name" value="DUF222"/>
</dbReference>
<evidence type="ECO:0000259" key="2">
    <source>
        <dbReference type="Pfam" id="PF02720"/>
    </source>
</evidence>
<evidence type="ECO:0000313" key="3">
    <source>
        <dbReference type="EMBL" id="BBZ12684.1"/>
    </source>
</evidence>
<dbReference type="Proteomes" id="UP000467379">
    <property type="component" value="Chromosome"/>
</dbReference>
<evidence type="ECO:0000256" key="1">
    <source>
        <dbReference type="SAM" id="MobiDB-lite"/>
    </source>
</evidence>
<sequence>MAAAGLACYHSNMRSSSREEIVEAFDALESAMKRALDLTFDTLTTPECLAMLERCETIRRRLPAVEHPLINQLAEQASETELGGTLRFALAERLRITPAEASRRIHEAKDLGPRQAMTGEPLAPVLPATAAAQRGGQIGAGHVAVIRGFMHRLPGFVDAETRAHAEAHLAELAGQHRPDDLAMLAQRLTDCLNPDGDFSDDERARRRGLTLGKQGPDLMSHLSGWITPELRATLEAVWAKLAAPGMCNPADTTPVVDGTPCEETAQRDTRSTGQRNHDGLLAGLRALIASGNLGQHNGLPASIIVTTNLQDLEAGTGHGLTGGGTLLPMSDVIRIASHAHHYLAIFDKGKALALYHTKRLASPAQRIVLYAKDRGCTFPNCPVPGYHCEAHHCTPYAQCHTTDVNDLTLGCGGHHPITEDGWTTRKNAHGDTEWIPPPHLDHGQPRTNNYWHPDKLLRPDDDEDDDDP</sequence>
<evidence type="ECO:0000313" key="4">
    <source>
        <dbReference type="Proteomes" id="UP000467379"/>
    </source>
</evidence>
<dbReference type="EMBL" id="AP022606">
    <property type="protein sequence ID" value="BBZ12684.1"/>
    <property type="molecule type" value="Genomic_DNA"/>
</dbReference>
<proteinExistence type="predicted"/>
<gene>
    <name evidence="3" type="ORF">MBRA_28790</name>
</gene>
<keyword evidence="4" id="KW-1185">Reference proteome</keyword>
<dbReference type="Pfam" id="PF02720">
    <property type="entry name" value="DUF222"/>
    <property type="match status" value="1"/>
</dbReference>
<name>A0ABM7KNL7_9MYCO</name>
<feature type="region of interest" description="Disordered" evidence="1">
    <location>
        <begin position="420"/>
        <end position="468"/>
    </location>
</feature>
<reference evidence="3 4" key="1">
    <citation type="journal article" date="2019" name="Emerg. Microbes Infect.">
        <title>Comprehensive subspecies identification of 175 nontuberculous mycobacteria species based on 7547 genomic profiles.</title>
        <authorList>
            <person name="Matsumoto Y."/>
            <person name="Kinjo T."/>
            <person name="Motooka D."/>
            <person name="Nabeya D."/>
            <person name="Jung N."/>
            <person name="Uechi K."/>
            <person name="Horii T."/>
            <person name="Iida T."/>
            <person name="Fujita J."/>
            <person name="Nakamura S."/>
        </authorList>
    </citation>
    <scope>NUCLEOTIDE SEQUENCE [LARGE SCALE GENOMIC DNA]</scope>
    <source>
        <strain evidence="3 4">JCM 12687</strain>
    </source>
</reference>
<protein>
    <recommendedName>
        <fullName evidence="2">DUF222 domain-containing protein</fullName>
    </recommendedName>
</protein>